<dbReference type="Ensembl" id="ENSLLTT00000006219.1">
    <property type="protein sequence ID" value="ENSLLTP00000005979.1"/>
    <property type="gene ID" value="ENSLLTG00000004581.1"/>
</dbReference>
<feature type="region of interest" description="Disordered" evidence="1">
    <location>
        <begin position="93"/>
        <end position="118"/>
    </location>
</feature>
<dbReference type="Proteomes" id="UP000694406">
    <property type="component" value="Unplaced"/>
</dbReference>
<protein>
    <submittedName>
        <fullName evidence="2">Uncharacterized protein</fullName>
    </submittedName>
</protein>
<accession>A0A8C5RQ99</accession>
<organism evidence="2 3">
    <name type="scientific">Laticauda laticaudata</name>
    <name type="common">Blue-ringed sea krait</name>
    <name type="synonym">Blue-lipped sea krait</name>
    <dbReference type="NCBI Taxonomy" id="8630"/>
    <lineage>
        <taxon>Eukaryota</taxon>
        <taxon>Metazoa</taxon>
        <taxon>Chordata</taxon>
        <taxon>Craniata</taxon>
        <taxon>Vertebrata</taxon>
        <taxon>Euteleostomi</taxon>
        <taxon>Lepidosauria</taxon>
        <taxon>Squamata</taxon>
        <taxon>Bifurcata</taxon>
        <taxon>Unidentata</taxon>
        <taxon>Episquamata</taxon>
        <taxon>Toxicofera</taxon>
        <taxon>Serpentes</taxon>
        <taxon>Colubroidea</taxon>
        <taxon>Elapidae</taxon>
        <taxon>Laticaudinae</taxon>
        <taxon>Laticauda</taxon>
    </lineage>
</organism>
<dbReference type="AlphaFoldDB" id="A0A8C5RQ99"/>
<sequence>MPDQISVSEFVSETNEDYKSPTASNFTTRMVQCRNTVTAIEEVSGSRRRGQSEPSPCSALACKRRLARGSFGLVCVGRSVCGQKLAGRWRSGASSLLPSLPDLRLSGTKGASCPAQRP</sequence>
<dbReference type="GO" id="GO:0005096">
    <property type="term" value="F:GTPase activator activity"/>
    <property type="evidence" value="ECO:0007669"/>
    <property type="project" value="InterPro"/>
</dbReference>
<feature type="compositionally biased region" description="Low complexity" evidence="1">
    <location>
        <begin position="93"/>
        <end position="107"/>
    </location>
</feature>
<evidence type="ECO:0000313" key="3">
    <source>
        <dbReference type="Proteomes" id="UP000694406"/>
    </source>
</evidence>
<dbReference type="PANTHER" id="PTHR45854:SF4">
    <property type="entry name" value="ARF-GAP WITH SH3 DOMAIN, ANK REPEAT AND PH DOMAIN-CONTAINING PROTEIN 2"/>
    <property type="match status" value="1"/>
</dbReference>
<dbReference type="InterPro" id="IPR043593">
    <property type="entry name" value="ASAP"/>
</dbReference>
<reference evidence="2" key="1">
    <citation type="submission" date="2025-08" db="UniProtKB">
        <authorList>
            <consortium name="Ensembl"/>
        </authorList>
    </citation>
    <scope>IDENTIFICATION</scope>
</reference>
<evidence type="ECO:0000256" key="1">
    <source>
        <dbReference type="SAM" id="MobiDB-lite"/>
    </source>
</evidence>
<name>A0A8C5RQ99_LATLA</name>
<dbReference type="PANTHER" id="PTHR45854">
    <property type="entry name" value="ASAP FAMILY MEMBER"/>
    <property type="match status" value="1"/>
</dbReference>
<reference evidence="2" key="2">
    <citation type="submission" date="2025-09" db="UniProtKB">
        <authorList>
            <consortium name="Ensembl"/>
        </authorList>
    </citation>
    <scope>IDENTIFICATION</scope>
</reference>
<proteinExistence type="predicted"/>
<keyword evidence="3" id="KW-1185">Reference proteome</keyword>
<dbReference type="GeneTree" id="ENSGT01060000248676"/>
<evidence type="ECO:0000313" key="2">
    <source>
        <dbReference type="Ensembl" id="ENSLLTP00000005979.1"/>
    </source>
</evidence>